<dbReference type="Pfam" id="PF06985">
    <property type="entry name" value="HET"/>
    <property type="match status" value="1"/>
</dbReference>
<reference evidence="2" key="1">
    <citation type="journal article" date="2023" name="Mol. Phylogenet. Evol.">
        <title>Genome-scale phylogeny and comparative genomics of the fungal order Sordariales.</title>
        <authorList>
            <person name="Hensen N."/>
            <person name="Bonometti L."/>
            <person name="Westerberg I."/>
            <person name="Brannstrom I.O."/>
            <person name="Guillou S."/>
            <person name="Cros-Aarteil S."/>
            <person name="Calhoun S."/>
            <person name="Haridas S."/>
            <person name="Kuo A."/>
            <person name="Mondo S."/>
            <person name="Pangilinan J."/>
            <person name="Riley R."/>
            <person name="LaButti K."/>
            <person name="Andreopoulos B."/>
            <person name="Lipzen A."/>
            <person name="Chen C."/>
            <person name="Yan M."/>
            <person name="Daum C."/>
            <person name="Ng V."/>
            <person name="Clum A."/>
            <person name="Steindorff A."/>
            <person name="Ohm R.A."/>
            <person name="Martin F."/>
            <person name="Silar P."/>
            <person name="Natvig D.O."/>
            <person name="Lalanne C."/>
            <person name="Gautier V."/>
            <person name="Ament-Velasquez S.L."/>
            <person name="Kruys A."/>
            <person name="Hutchinson M.I."/>
            <person name="Powell A.J."/>
            <person name="Barry K."/>
            <person name="Miller A.N."/>
            <person name="Grigoriev I.V."/>
            <person name="Debuchy R."/>
            <person name="Gladieux P."/>
            <person name="Hiltunen Thoren M."/>
            <person name="Johannesson H."/>
        </authorList>
    </citation>
    <scope>NUCLEOTIDE SEQUENCE</scope>
    <source>
        <strain evidence="2">CBS 168.71</strain>
    </source>
</reference>
<comment type="caution">
    <text evidence="2">The sequence shown here is derived from an EMBL/GenBank/DDBJ whole genome shotgun (WGS) entry which is preliminary data.</text>
</comment>
<dbReference type="EMBL" id="JAUEPN010000007">
    <property type="protein sequence ID" value="KAK3292342.1"/>
    <property type="molecule type" value="Genomic_DNA"/>
</dbReference>
<sequence>MATFPYTPLDLSESSIRLLYIRKGWPGEDIICELCESYLQTEKGIPYKALSYNWGGLQHEPQPGLPLVLVDGHQISLTENLYSALRHIRRPDQNIFLWVDAICINQKDPREKGHQVKQMGYIYKGAEEVLIWLGPGHEGTDTLLQSFSWIDNKATESLASGNKEDWMSLCHQSISQRWPDLSWPKQVLTELLTRPWFKRVWILQEVANARTARVLCGRGSCPARTFALMPSLMKLAVNEHTQAVLDIMPRIRQNTWWSSNRHLHVLLAKFADSQSFLVRDRIYALLGMSEDACNPETFYPCYQKSEEEVIRDTASFLLFRGSLGKYDPMPHLRLSDLCLPITQLAGNVLIWTLEQLEASEPRWASGRETATLLARHLNERRFEPADVLMMVAKKYGEAKRVNDILLDGDTELFFHVVVSIPWRLCVTMVRRQAGPVVSLGHYVLVRYSITPPPREFMESGEDWSPQGWRSTHQAIPEYTPEASPIPI</sequence>
<protein>
    <submittedName>
        <fullName evidence="2">Heterokaryon incompatibility protein-domain-containing protein</fullName>
    </submittedName>
</protein>
<evidence type="ECO:0000313" key="3">
    <source>
        <dbReference type="Proteomes" id="UP001278766"/>
    </source>
</evidence>
<reference evidence="2" key="2">
    <citation type="submission" date="2023-06" db="EMBL/GenBank/DDBJ databases">
        <authorList>
            <consortium name="Lawrence Berkeley National Laboratory"/>
            <person name="Haridas S."/>
            <person name="Hensen N."/>
            <person name="Bonometti L."/>
            <person name="Westerberg I."/>
            <person name="Brannstrom I.O."/>
            <person name="Guillou S."/>
            <person name="Cros-Aarteil S."/>
            <person name="Calhoun S."/>
            <person name="Kuo A."/>
            <person name="Mondo S."/>
            <person name="Pangilinan J."/>
            <person name="Riley R."/>
            <person name="Labutti K."/>
            <person name="Andreopoulos B."/>
            <person name="Lipzen A."/>
            <person name="Chen C."/>
            <person name="Yanf M."/>
            <person name="Daum C."/>
            <person name="Ng V."/>
            <person name="Clum A."/>
            <person name="Steindorff A."/>
            <person name="Ohm R."/>
            <person name="Martin F."/>
            <person name="Silar P."/>
            <person name="Natvig D."/>
            <person name="Lalanne C."/>
            <person name="Gautier V."/>
            <person name="Ament-Velasquez S.L."/>
            <person name="Kruys A."/>
            <person name="Hutchinson M.I."/>
            <person name="Powell A.J."/>
            <person name="Barry K."/>
            <person name="Miller A.N."/>
            <person name="Grigoriev I.V."/>
            <person name="Debuchy R."/>
            <person name="Gladieux P."/>
            <person name="Thoren M.H."/>
            <person name="Johannesson H."/>
        </authorList>
    </citation>
    <scope>NUCLEOTIDE SEQUENCE</scope>
    <source>
        <strain evidence="2">CBS 168.71</strain>
    </source>
</reference>
<accession>A0AAE0H9A8</accession>
<dbReference type="PANTHER" id="PTHR24148">
    <property type="entry name" value="ANKYRIN REPEAT DOMAIN-CONTAINING PROTEIN 39 HOMOLOG-RELATED"/>
    <property type="match status" value="1"/>
</dbReference>
<gene>
    <name evidence="2" type="ORF">B0H64DRAFT_435113</name>
</gene>
<dbReference type="PANTHER" id="PTHR24148:SF78">
    <property type="entry name" value="HETEROKARYON INCOMPATIBILITY DOMAIN-CONTAINING PROTEIN"/>
    <property type="match status" value="1"/>
</dbReference>
<dbReference type="Proteomes" id="UP001278766">
    <property type="component" value="Unassembled WGS sequence"/>
</dbReference>
<proteinExistence type="predicted"/>
<keyword evidence="3" id="KW-1185">Reference proteome</keyword>
<dbReference type="InterPro" id="IPR052895">
    <property type="entry name" value="HetReg/Transcr_Mod"/>
</dbReference>
<organism evidence="2 3">
    <name type="scientific">Chaetomium fimeti</name>
    <dbReference type="NCBI Taxonomy" id="1854472"/>
    <lineage>
        <taxon>Eukaryota</taxon>
        <taxon>Fungi</taxon>
        <taxon>Dikarya</taxon>
        <taxon>Ascomycota</taxon>
        <taxon>Pezizomycotina</taxon>
        <taxon>Sordariomycetes</taxon>
        <taxon>Sordariomycetidae</taxon>
        <taxon>Sordariales</taxon>
        <taxon>Chaetomiaceae</taxon>
        <taxon>Chaetomium</taxon>
    </lineage>
</organism>
<dbReference type="AlphaFoldDB" id="A0AAE0H9A8"/>
<evidence type="ECO:0000313" key="2">
    <source>
        <dbReference type="EMBL" id="KAK3292342.1"/>
    </source>
</evidence>
<evidence type="ECO:0000259" key="1">
    <source>
        <dbReference type="Pfam" id="PF06985"/>
    </source>
</evidence>
<dbReference type="RefSeq" id="XP_062655856.1">
    <property type="nucleotide sequence ID" value="XM_062806121.1"/>
</dbReference>
<name>A0AAE0H9A8_9PEZI</name>
<feature type="domain" description="Heterokaryon incompatibility" evidence="1">
    <location>
        <begin position="47"/>
        <end position="205"/>
    </location>
</feature>
<dbReference type="GeneID" id="87843069"/>
<dbReference type="InterPro" id="IPR010730">
    <property type="entry name" value="HET"/>
</dbReference>